<evidence type="ECO:0000313" key="4">
    <source>
        <dbReference type="Proteomes" id="UP000188597"/>
    </source>
</evidence>
<dbReference type="RefSeq" id="WP_077360779.1">
    <property type="nucleotide sequence ID" value="NZ_MQMF01000001.1"/>
</dbReference>
<dbReference type="AlphaFoldDB" id="A0A1V3GD57"/>
<evidence type="ECO:0008006" key="5">
    <source>
        <dbReference type="Google" id="ProtNLM"/>
    </source>
</evidence>
<evidence type="ECO:0000256" key="1">
    <source>
        <dbReference type="SAM" id="Phobius"/>
    </source>
</evidence>
<sequence length="490" mass="54127">MKKWFFALLVVCVMLAPISAMAAGNESSKAQTQTLPVNLLEIDSAVTAFSDFTVSDSMRKLSGSIHLNGNVPDAENKMRPVYKFKLENKTMDTLSNLTVNIPYPPGTQLDTTYPPEVLITETNKNRNKEDIIANYDTTTGIKLTLPEMEKDEILTFDVKFFLLPLENDEEETVIDLHKVTIKPEAKVVEWFKEDVKVRLMLMMHNSNSIMMEKVMLKLKLPEGIDIQDVMVTGIDGATVTIRDGYAFIYLPKMVKGDSNIILHFNMKKMQGWDKLHLPLMIGMDGMTDVSLTPLTFTLKDIPDIDWTKIMAKGDFMAEMKKGKLFLDYKLNIDNKNTAAAKMYKLRLILPKSVNIQDLKVSGLEGAKIEMDTEGVIWIIIPSLNAGMSNLHVSLTGTYTGSSSDLSTDIVTEGSNGVTATLSTTVKGMTSTDSDTTEVITVEKPTNASGGSGNTLPKTGSPFSQLTWSMLGSLFVLLGIGLYVKAARMQA</sequence>
<proteinExistence type="predicted"/>
<feature type="chain" id="PRO_5012618108" description="Gram-positive cocci surface proteins LPxTG domain-containing protein" evidence="2">
    <location>
        <begin position="23"/>
        <end position="490"/>
    </location>
</feature>
<keyword evidence="1" id="KW-0812">Transmembrane</keyword>
<dbReference type="OrthoDB" id="2954645at2"/>
<evidence type="ECO:0000313" key="3">
    <source>
        <dbReference type="EMBL" id="OOE14809.1"/>
    </source>
</evidence>
<reference evidence="3 4" key="1">
    <citation type="submission" date="2016-11" db="EMBL/GenBank/DDBJ databases">
        <authorList>
            <person name="Jaros S."/>
            <person name="Januszkiewicz K."/>
            <person name="Wedrychowicz H."/>
        </authorList>
    </citation>
    <scope>NUCLEOTIDE SEQUENCE [LARGE SCALE GENOMIC DNA]</scope>
    <source>
        <strain evidence="3 4">Con a/3</strain>
    </source>
</reference>
<comment type="caution">
    <text evidence="3">The sequence shown here is derived from an EMBL/GenBank/DDBJ whole genome shotgun (WGS) entry which is preliminary data.</text>
</comment>
<protein>
    <recommendedName>
        <fullName evidence="5">Gram-positive cocci surface proteins LPxTG domain-containing protein</fullName>
    </recommendedName>
</protein>
<accession>A0A1V3GD57</accession>
<keyword evidence="1" id="KW-1133">Transmembrane helix</keyword>
<keyword evidence="2" id="KW-0732">Signal</keyword>
<feature type="signal peptide" evidence="2">
    <location>
        <begin position="1"/>
        <end position="22"/>
    </location>
</feature>
<dbReference type="EMBL" id="MQMF01000001">
    <property type="protein sequence ID" value="OOE14809.1"/>
    <property type="molecule type" value="Genomic_DNA"/>
</dbReference>
<name>A0A1V3GD57_9BACL</name>
<gene>
    <name evidence="3" type="ORF">UN64_06380</name>
</gene>
<dbReference type="Proteomes" id="UP000188597">
    <property type="component" value="Unassembled WGS sequence"/>
</dbReference>
<evidence type="ECO:0000256" key="2">
    <source>
        <dbReference type="SAM" id="SignalP"/>
    </source>
</evidence>
<feature type="transmembrane region" description="Helical" evidence="1">
    <location>
        <begin position="465"/>
        <end position="483"/>
    </location>
</feature>
<organism evidence="3 4">
    <name type="scientific">Fictibacillus arsenicus</name>
    <dbReference type="NCBI Taxonomy" id="255247"/>
    <lineage>
        <taxon>Bacteria</taxon>
        <taxon>Bacillati</taxon>
        <taxon>Bacillota</taxon>
        <taxon>Bacilli</taxon>
        <taxon>Bacillales</taxon>
        <taxon>Fictibacillaceae</taxon>
        <taxon>Fictibacillus</taxon>
    </lineage>
</organism>
<keyword evidence="1" id="KW-0472">Membrane</keyword>